<protein>
    <submittedName>
        <fullName evidence="4 5">NPH3 domain-containing protein</fullName>
    </submittedName>
</protein>
<evidence type="ECO:0000313" key="5">
    <source>
        <dbReference type="EMBL" id="OTG00635.1"/>
    </source>
</evidence>
<keyword evidence="1" id="KW-0833">Ubl conjugation pathway</keyword>
<dbReference type="Proteomes" id="UP000215914">
    <property type="component" value="Chromosome 13"/>
</dbReference>
<dbReference type="InParanoid" id="A0A251SP57"/>
<accession>A0A251SP57</accession>
<dbReference type="EMBL" id="CM007902">
    <property type="protein sequence ID" value="OTG00635.1"/>
    <property type="molecule type" value="Genomic_DNA"/>
</dbReference>
<sequence>MYRAIDTYLKAHPAISDMDRKKVCSLMDCQKLSCEARAHAAQNERLPVQTMVQVLYYEQQRLREMECSPINSEPQNMVLDDISRLKKKEENQELKFELIKLKTRLKEIEMSNANKPSVSNAIGTTAAKPPLPAKPPFCYILFLVGSVHSALPHAIAKTKLYSSVNRLWLDRIIG</sequence>
<dbReference type="AlphaFoldDB" id="A0A251SP57"/>
<gene>
    <name evidence="5" type="ORF">HannXRQ_Chr13g0393251</name>
    <name evidence="4" type="ORF">HanXRQr2_Chr13g0576301</name>
</gene>
<organism evidence="5 6">
    <name type="scientific">Helianthus annuus</name>
    <name type="common">Common sunflower</name>
    <dbReference type="NCBI Taxonomy" id="4232"/>
    <lineage>
        <taxon>Eukaryota</taxon>
        <taxon>Viridiplantae</taxon>
        <taxon>Streptophyta</taxon>
        <taxon>Embryophyta</taxon>
        <taxon>Tracheophyta</taxon>
        <taxon>Spermatophyta</taxon>
        <taxon>Magnoliopsida</taxon>
        <taxon>eudicotyledons</taxon>
        <taxon>Gunneridae</taxon>
        <taxon>Pentapetalae</taxon>
        <taxon>asterids</taxon>
        <taxon>campanulids</taxon>
        <taxon>Asterales</taxon>
        <taxon>Asteraceae</taxon>
        <taxon>Asteroideae</taxon>
        <taxon>Heliantheae alliance</taxon>
        <taxon>Heliantheae</taxon>
        <taxon>Helianthus</taxon>
    </lineage>
</organism>
<evidence type="ECO:0000313" key="6">
    <source>
        <dbReference type="Proteomes" id="UP000215914"/>
    </source>
</evidence>
<evidence type="ECO:0000256" key="2">
    <source>
        <dbReference type="PROSITE-ProRule" id="PRU00982"/>
    </source>
</evidence>
<dbReference type="PANTHER" id="PTHR32370">
    <property type="entry name" value="OS12G0117600 PROTEIN"/>
    <property type="match status" value="1"/>
</dbReference>
<evidence type="ECO:0000259" key="3">
    <source>
        <dbReference type="PROSITE" id="PS51649"/>
    </source>
</evidence>
<evidence type="ECO:0000256" key="1">
    <source>
        <dbReference type="ARBA" id="ARBA00022786"/>
    </source>
</evidence>
<dbReference type="GO" id="GO:0016567">
    <property type="term" value="P:protein ubiquitination"/>
    <property type="evidence" value="ECO:0007669"/>
    <property type="project" value="UniProtKB-UniPathway"/>
</dbReference>
<dbReference type="EMBL" id="MNCJ02000328">
    <property type="protein sequence ID" value="KAF5772388.1"/>
    <property type="molecule type" value="Genomic_DNA"/>
</dbReference>
<dbReference type="UniPathway" id="UPA00143"/>
<dbReference type="Pfam" id="PF03000">
    <property type="entry name" value="NPH3"/>
    <property type="match status" value="1"/>
</dbReference>
<dbReference type="PROSITE" id="PS51649">
    <property type="entry name" value="NPH3"/>
    <property type="match status" value="1"/>
</dbReference>
<dbReference type="InterPro" id="IPR027356">
    <property type="entry name" value="NPH3_dom"/>
</dbReference>
<dbReference type="OrthoDB" id="624345at2759"/>
<evidence type="ECO:0000313" key="4">
    <source>
        <dbReference type="EMBL" id="KAF5772388.1"/>
    </source>
</evidence>
<keyword evidence="6" id="KW-1185">Reference proteome</keyword>
<dbReference type="InterPro" id="IPR043454">
    <property type="entry name" value="NPH3/RPT2-like"/>
</dbReference>
<reference evidence="4" key="3">
    <citation type="submission" date="2020-06" db="EMBL/GenBank/DDBJ databases">
        <title>Helianthus annuus Genome sequencing and assembly Release 2.</title>
        <authorList>
            <person name="Gouzy J."/>
            <person name="Langlade N."/>
            <person name="Munos S."/>
        </authorList>
    </citation>
    <scope>NUCLEOTIDE SEQUENCE</scope>
    <source>
        <tissue evidence="4">Leaves</tissue>
    </source>
</reference>
<reference evidence="4 6" key="1">
    <citation type="journal article" date="2017" name="Nature">
        <title>The sunflower genome provides insights into oil metabolism, flowering and Asterid evolution.</title>
        <authorList>
            <person name="Badouin H."/>
            <person name="Gouzy J."/>
            <person name="Grassa C.J."/>
            <person name="Murat F."/>
            <person name="Staton S.E."/>
            <person name="Cottret L."/>
            <person name="Lelandais-Briere C."/>
            <person name="Owens G.L."/>
            <person name="Carrere S."/>
            <person name="Mayjonade B."/>
            <person name="Legrand L."/>
            <person name="Gill N."/>
            <person name="Kane N.C."/>
            <person name="Bowers J.E."/>
            <person name="Hubner S."/>
            <person name="Bellec A."/>
            <person name="Berard A."/>
            <person name="Berges H."/>
            <person name="Blanchet N."/>
            <person name="Boniface M.C."/>
            <person name="Brunel D."/>
            <person name="Catrice O."/>
            <person name="Chaidir N."/>
            <person name="Claudel C."/>
            <person name="Donnadieu C."/>
            <person name="Faraut T."/>
            <person name="Fievet G."/>
            <person name="Helmstetter N."/>
            <person name="King M."/>
            <person name="Knapp S.J."/>
            <person name="Lai Z."/>
            <person name="Le Paslier M.C."/>
            <person name="Lippi Y."/>
            <person name="Lorenzon L."/>
            <person name="Mandel J.R."/>
            <person name="Marage G."/>
            <person name="Marchand G."/>
            <person name="Marquand E."/>
            <person name="Bret-Mestries E."/>
            <person name="Morien E."/>
            <person name="Nambeesan S."/>
            <person name="Nguyen T."/>
            <person name="Pegot-Espagnet P."/>
            <person name="Pouilly N."/>
            <person name="Raftis F."/>
            <person name="Sallet E."/>
            <person name="Schiex T."/>
            <person name="Thomas J."/>
            <person name="Vandecasteele C."/>
            <person name="Vares D."/>
            <person name="Vear F."/>
            <person name="Vautrin S."/>
            <person name="Crespi M."/>
            <person name="Mangin B."/>
            <person name="Burke J.M."/>
            <person name="Salse J."/>
            <person name="Munos S."/>
            <person name="Vincourt P."/>
            <person name="Rieseberg L.H."/>
            <person name="Langlade N.B."/>
        </authorList>
    </citation>
    <scope>NUCLEOTIDE SEQUENCE [LARGE SCALE GENOMIC DNA]</scope>
    <source>
        <strain evidence="6">cv. SF193</strain>
        <tissue evidence="4">Leaves</tissue>
    </source>
</reference>
<feature type="domain" description="NPH3" evidence="3">
    <location>
        <begin position="1"/>
        <end position="61"/>
    </location>
</feature>
<name>A0A251SP57_HELAN</name>
<dbReference type="Gramene" id="mRNA:HanXRQr2_Chr13g0576301">
    <property type="protein sequence ID" value="mRNA:HanXRQr2_Chr13g0576301"/>
    <property type="gene ID" value="HanXRQr2_Chr13g0576301"/>
</dbReference>
<proteinExistence type="inferred from homology"/>
<comment type="similarity">
    <text evidence="2">Belongs to the NPH3 family.</text>
</comment>
<reference evidence="5" key="2">
    <citation type="submission" date="2017-02" db="EMBL/GenBank/DDBJ databases">
        <title>Sunflower complete genome.</title>
        <authorList>
            <person name="Langlade N."/>
            <person name="Munos S."/>
        </authorList>
    </citation>
    <scope>NUCLEOTIDE SEQUENCE [LARGE SCALE GENOMIC DNA]</scope>
    <source>
        <tissue evidence="5">Leaves</tissue>
    </source>
</reference>